<dbReference type="Pfam" id="PF13518">
    <property type="entry name" value="HTH_28"/>
    <property type="match status" value="2"/>
</dbReference>
<dbReference type="GO" id="GO:0043565">
    <property type="term" value="F:sequence-specific DNA binding"/>
    <property type="evidence" value="ECO:0007669"/>
    <property type="project" value="InterPro"/>
</dbReference>
<dbReference type="Gene3D" id="1.10.10.10">
    <property type="entry name" value="Winged helix-like DNA-binding domain superfamily/Winged helix DNA-binding domain"/>
    <property type="match status" value="2"/>
</dbReference>
<organism evidence="5 6">
    <name type="scientific">Lachnospira multipara</name>
    <dbReference type="NCBI Taxonomy" id="28051"/>
    <lineage>
        <taxon>Bacteria</taxon>
        <taxon>Bacillati</taxon>
        <taxon>Bacillota</taxon>
        <taxon>Clostridia</taxon>
        <taxon>Lachnospirales</taxon>
        <taxon>Lachnospiraceae</taxon>
        <taxon>Lachnospira</taxon>
    </lineage>
</organism>
<dbReference type="SUPFAM" id="SSF48295">
    <property type="entry name" value="TrpR-like"/>
    <property type="match status" value="1"/>
</dbReference>
<dbReference type="InterPro" id="IPR009057">
    <property type="entry name" value="Homeodomain-like_sf"/>
</dbReference>
<feature type="region of interest" description="Disordered" evidence="3">
    <location>
        <begin position="109"/>
        <end position="137"/>
    </location>
</feature>
<dbReference type="EMBL" id="FNUL01000028">
    <property type="protein sequence ID" value="SEG09856.1"/>
    <property type="molecule type" value="Genomic_DNA"/>
</dbReference>
<feature type="domain" description="Insertion element IS150 protein InsJ-like helix-turn-helix" evidence="4">
    <location>
        <begin position="8"/>
        <end position="58"/>
    </location>
</feature>
<gene>
    <name evidence="5" type="ORF">SAMN05216537_1288</name>
</gene>
<feature type="compositionally biased region" description="Basic and acidic residues" evidence="3">
    <location>
        <begin position="119"/>
        <end position="137"/>
    </location>
</feature>
<name>A0A1H5XF72_9FIRM</name>
<evidence type="ECO:0000256" key="1">
    <source>
        <dbReference type="ARBA" id="ARBA00038232"/>
    </source>
</evidence>
<dbReference type="PANTHER" id="PTHR33795:SF1">
    <property type="entry name" value="INSERTION ELEMENT IS150 PROTEIN INSJ"/>
    <property type="match status" value="1"/>
</dbReference>
<reference evidence="5 6" key="1">
    <citation type="submission" date="2016-10" db="EMBL/GenBank/DDBJ databases">
        <authorList>
            <person name="de Groot N.N."/>
        </authorList>
    </citation>
    <scope>NUCLEOTIDE SEQUENCE [LARGE SCALE GENOMIC DNA]</scope>
    <source>
        <strain evidence="5 6">D15d</strain>
    </source>
</reference>
<dbReference type="InterPro" id="IPR010921">
    <property type="entry name" value="Trp_repressor/repl_initiator"/>
</dbReference>
<dbReference type="AlphaFoldDB" id="A0A1H5XF72"/>
<dbReference type="InterPro" id="IPR036388">
    <property type="entry name" value="WH-like_DNA-bd_sf"/>
</dbReference>
<dbReference type="InterPro" id="IPR055247">
    <property type="entry name" value="InsJ-like_HTH"/>
</dbReference>
<evidence type="ECO:0000313" key="6">
    <source>
        <dbReference type="Proteomes" id="UP000236726"/>
    </source>
</evidence>
<keyword evidence="6" id="KW-1185">Reference proteome</keyword>
<dbReference type="Proteomes" id="UP000236726">
    <property type="component" value="Unassembled WGS sequence"/>
</dbReference>
<proteinExistence type="inferred from homology"/>
<sequence length="191" mass="22430">MAKYSFEFKKQVVSEYLSGRIGGNSLAQKYGINRSQLWRWINAYKEFGDEGLKRSRKKEKYSFEKKLFIVELYLSSEISYQELALQEGITNPSMIANWVNRFRISGPDALRPHKKGRKKTLDKSKINNKSQEVEEKTIDTSAEHVKELEDELLKLRIENAFLKELRRLRLEDEAKMRERRSSSTASEENSD</sequence>
<dbReference type="PANTHER" id="PTHR33795">
    <property type="entry name" value="INSERTION ELEMENT IS150 PROTEIN INSJ"/>
    <property type="match status" value="1"/>
</dbReference>
<dbReference type="InterPro" id="IPR052057">
    <property type="entry name" value="IS150/IS1296_orfA-like"/>
</dbReference>
<dbReference type="SUPFAM" id="SSF46689">
    <property type="entry name" value="Homeodomain-like"/>
    <property type="match status" value="1"/>
</dbReference>
<keyword evidence="2" id="KW-0175">Coiled coil</keyword>
<evidence type="ECO:0000259" key="4">
    <source>
        <dbReference type="Pfam" id="PF13518"/>
    </source>
</evidence>
<accession>A0A1H5XF72</accession>
<evidence type="ECO:0000256" key="3">
    <source>
        <dbReference type="SAM" id="MobiDB-lite"/>
    </source>
</evidence>
<feature type="domain" description="Insertion element IS150 protein InsJ-like helix-turn-helix" evidence="4">
    <location>
        <begin position="65"/>
        <end position="118"/>
    </location>
</feature>
<feature type="coiled-coil region" evidence="2">
    <location>
        <begin position="138"/>
        <end position="165"/>
    </location>
</feature>
<dbReference type="RefSeq" id="WP_103953604.1">
    <property type="nucleotide sequence ID" value="NZ_FNUL01000028.1"/>
</dbReference>
<evidence type="ECO:0000313" key="5">
    <source>
        <dbReference type="EMBL" id="SEG09856.1"/>
    </source>
</evidence>
<comment type="similarity">
    <text evidence="1">Belongs to the IS150/IS1296 orfA family.</text>
</comment>
<evidence type="ECO:0000256" key="2">
    <source>
        <dbReference type="SAM" id="Coils"/>
    </source>
</evidence>
<protein>
    <submittedName>
        <fullName evidence="5">Transposase</fullName>
    </submittedName>
</protein>